<keyword evidence="2" id="KW-0802">TPR repeat</keyword>
<dbReference type="Gene3D" id="1.25.40.10">
    <property type="entry name" value="Tetratricopeptide repeat domain"/>
    <property type="match status" value="1"/>
</dbReference>
<dbReference type="EMBL" id="HG695918">
    <property type="protein sequence ID" value="CDI86717.1"/>
    <property type="molecule type" value="Genomic_DNA"/>
</dbReference>
<sequence>MDTQTTLPDGALTERLYKLICERSFHGSVELIMDLVQRLSNPVDHKRCYALLPILAYCLYMAEDFEAAGEVYNLLVEAFPAVEEYQLYATYCSIQCSMRGEQPGVTATLMHNLETAGISPLSRFKRAPTTTPDRLDCVTLHNQALTLAASDPPECITMLTRLLDERSVHKTTVTNLLILYCKYGHFEAAEKLMASFGDACFGELNKYEAEFLRSCMIVHSAPFEAQERLEALEKQMRQQLCDLRGHATAEFPGASIACLAYGGVRATQVIMALAESYNAEGKISKAEKKYDKCLSFYEDAVRTDVCRQALHGWEVVVLANALVANILLGHLHEAQQILNFLNTSEQLEVRADSTPPEWNDSIPHCSVAKLIVGTLYCAEKAYDYGIRTVLEGLDPIERALNVDTWGYCKACIGSLLTDAALGNFILDFQLKRNIAAALLRIERKARNFPCTEGKYAFTSEARALRKLLSFFP</sequence>
<dbReference type="SUPFAM" id="SSF48452">
    <property type="entry name" value="TPR-like"/>
    <property type="match status" value="1"/>
</dbReference>
<reference evidence="3" key="1">
    <citation type="submission" date="2013-10" db="EMBL/GenBank/DDBJ databases">
        <title>Genomic analysis of the causative agents of coccidiosis in chickens.</title>
        <authorList>
            <person name="Reid A.J."/>
            <person name="Blake D."/>
            <person name="Billington K."/>
            <person name="Browne H."/>
            <person name="Dunn M."/>
            <person name="Hung S."/>
            <person name="Kawahara F."/>
            <person name="Miranda-Saavedra D."/>
            <person name="Mourier T."/>
            <person name="Nagra H."/>
            <person name="Otto T.D."/>
            <person name="Rawlings N."/>
            <person name="Sanchez A."/>
            <person name="Sanders M."/>
            <person name="Subramaniam C."/>
            <person name="Tay Y."/>
            <person name="Dear P."/>
            <person name="Doerig C."/>
            <person name="Gruber A."/>
            <person name="Parkinson J."/>
            <person name="Shirley M."/>
            <person name="Wan K.L."/>
            <person name="Berriman M."/>
            <person name="Tomley F."/>
            <person name="Pain A."/>
        </authorList>
    </citation>
    <scope>NUCLEOTIDE SEQUENCE [LARGE SCALE GENOMIC DNA]</scope>
    <source>
        <strain evidence="3">Houghton</strain>
    </source>
</reference>
<accession>U6H4B4</accession>
<dbReference type="PANTHER" id="PTHR20931:SF0">
    <property type="entry name" value="TETRATRICOPEPTIDE REPEAT PROTEIN 30"/>
    <property type="match status" value="1"/>
</dbReference>
<gene>
    <name evidence="3" type="ORF">EPH_0003020</name>
</gene>
<dbReference type="InterPro" id="IPR011990">
    <property type="entry name" value="TPR-like_helical_dom_sf"/>
</dbReference>
<dbReference type="GO" id="GO:0005879">
    <property type="term" value="C:axonemal microtubule"/>
    <property type="evidence" value="ECO:0007669"/>
    <property type="project" value="TreeGrafter"/>
</dbReference>
<dbReference type="PANTHER" id="PTHR20931">
    <property type="entry name" value="TETRATRICOPEPTIDE REPEAT PROTEIN 30"/>
    <property type="match status" value="1"/>
</dbReference>
<evidence type="ECO:0000313" key="3">
    <source>
        <dbReference type="EMBL" id="CDI86717.1"/>
    </source>
</evidence>
<evidence type="ECO:0000256" key="1">
    <source>
        <dbReference type="ARBA" id="ARBA00022737"/>
    </source>
</evidence>
<dbReference type="Proteomes" id="UP000018201">
    <property type="component" value="Unassembled WGS sequence"/>
</dbReference>
<dbReference type="AlphaFoldDB" id="U6H4B4"/>
<dbReference type="GO" id="GO:0042073">
    <property type="term" value="P:intraciliary transport"/>
    <property type="evidence" value="ECO:0007669"/>
    <property type="project" value="TreeGrafter"/>
</dbReference>
<keyword evidence="4" id="KW-1185">Reference proteome</keyword>
<name>U6H4B4_9EIME</name>
<dbReference type="VEuPathDB" id="ToxoDB:EPH_0003020"/>
<dbReference type="OrthoDB" id="347405at2759"/>
<evidence type="ECO:0000256" key="2">
    <source>
        <dbReference type="ARBA" id="ARBA00022803"/>
    </source>
</evidence>
<reference evidence="3" key="2">
    <citation type="submission" date="2013-10" db="EMBL/GenBank/DDBJ databases">
        <authorList>
            <person name="Aslett M."/>
        </authorList>
    </citation>
    <scope>NUCLEOTIDE SEQUENCE [LARGE SCALE GENOMIC DNA]</scope>
    <source>
        <strain evidence="3">Houghton</strain>
    </source>
</reference>
<proteinExistence type="predicted"/>
<organism evidence="3 4">
    <name type="scientific">Eimeria praecox</name>
    <dbReference type="NCBI Taxonomy" id="51316"/>
    <lineage>
        <taxon>Eukaryota</taxon>
        <taxon>Sar</taxon>
        <taxon>Alveolata</taxon>
        <taxon>Apicomplexa</taxon>
        <taxon>Conoidasida</taxon>
        <taxon>Coccidia</taxon>
        <taxon>Eucoccidiorida</taxon>
        <taxon>Eimeriorina</taxon>
        <taxon>Eimeriidae</taxon>
        <taxon>Eimeria</taxon>
    </lineage>
</organism>
<dbReference type="GO" id="GO:0120170">
    <property type="term" value="F:intraciliary transport particle B binding"/>
    <property type="evidence" value="ECO:0007669"/>
    <property type="project" value="TreeGrafter"/>
</dbReference>
<keyword evidence="1" id="KW-0677">Repeat</keyword>
<evidence type="ECO:0000313" key="4">
    <source>
        <dbReference type="Proteomes" id="UP000018201"/>
    </source>
</evidence>
<dbReference type="InterPro" id="IPR039941">
    <property type="entry name" value="TT30"/>
</dbReference>
<protein>
    <submittedName>
        <fullName evidence="3">Uncharacterized protein</fullName>
    </submittedName>
</protein>
<dbReference type="GO" id="GO:0030992">
    <property type="term" value="C:intraciliary transport particle B"/>
    <property type="evidence" value="ECO:0007669"/>
    <property type="project" value="TreeGrafter"/>
</dbReference>